<dbReference type="EMBL" id="BK015965">
    <property type="protein sequence ID" value="DAF87620.1"/>
    <property type="molecule type" value="Genomic_DNA"/>
</dbReference>
<dbReference type="InterPro" id="IPR027417">
    <property type="entry name" value="P-loop_NTPase"/>
</dbReference>
<reference evidence="1" key="1">
    <citation type="journal article" date="2021" name="Proc. Natl. Acad. Sci. U.S.A.">
        <title>A Catalog of Tens of Thousands of Viruses from Human Metagenomes Reveals Hidden Associations with Chronic Diseases.</title>
        <authorList>
            <person name="Tisza M.J."/>
            <person name="Buck C.B."/>
        </authorList>
    </citation>
    <scope>NUCLEOTIDE SEQUENCE</scope>
    <source>
        <strain evidence="1">Ctuvi3</strain>
    </source>
</reference>
<sequence length="456" mass="52431">MSDERLLLSEKYKAFIRCDAPVEFLEGTTAAGKTTVGLFKFMLKVAESKKKLHILAAKDTGTAEKNIINKDLGIIDDFGQLVEYHGNGTKDDKIPHLLYHTSKGDKVIYVLGYGDKQKWQKALGGQYGCLYIDEINTADIDFVRESAMRCDYLMATLNPDDPALPIYKEYINCSRPLPEWEQETPKEIKDELKEEPKPNWVHWFFSFVHNLGLPKEKLDKIIANTPKGTKIWKNKIEGLRGKATGLVFSNFDRKRHVKTKAWLKQQLKDGKIKIKTITAGLDTSYSSESEDTIAMIYQIITEDRRVITVDEKIYSNADLTIPLAPSDAVRNFVDFLETNRKEWGFARDVFIDSADQATITELNKHKRLHGSAHNFIPAYKKTTIIDRIMLQISWLQQDAYLVLEHCVNHISELERYSWKEDKNNEPEDRNDHTINASQYAWLPYKMQIGDKDEMGG</sequence>
<accession>A0A8S5TZI6</accession>
<protein>
    <submittedName>
        <fullName evidence="1">Large terminase</fullName>
    </submittedName>
</protein>
<dbReference type="Gene3D" id="3.40.50.300">
    <property type="entry name" value="P-loop containing nucleotide triphosphate hydrolases"/>
    <property type="match status" value="1"/>
</dbReference>
<proteinExistence type="predicted"/>
<evidence type="ECO:0000313" key="1">
    <source>
        <dbReference type="EMBL" id="DAF87620.1"/>
    </source>
</evidence>
<name>A0A8S5TZI6_9CAUD</name>
<organism evidence="1">
    <name type="scientific">Siphoviridae sp. ctuvi3</name>
    <dbReference type="NCBI Taxonomy" id="2825718"/>
    <lineage>
        <taxon>Viruses</taxon>
        <taxon>Duplodnaviria</taxon>
        <taxon>Heunggongvirae</taxon>
        <taxon>Uroviricota</taxon>
        <taxon>Caudoviricetes</taxon>
    </lineage>
</organism>
<dbReference type="Gene3D" id="3.30.420.280">
    <property type="match status" value="1"/>
</dbReference>